<comment type="caution">
    <text evidence="2">The sequence shown here is derived from an EMBL/GenBank/DDBJ whole genome shotgun (WGS) entry which is preliminary data.</text>
</comment>
<proteinExistence type="predicted"/>
<dbReference type="SUPFAM" id="SSF51905">
    <property type="entry name" value="FAD/NAD(P)-binding domain"/>
    <property type="match status" value="1"/>
</dbReference>
<protein>
    <recommendedName>
        <fullName evidence="1">Styrene monooxygenase StyA putative substrate binding domain-containing protein</fullName>
    </recommendedName>
</protein>
<dbReference type="EMBL" id="BMHQ01000002">
    <property type="protein sequence ID" value="GGE08813.1"/>
    <property type="molecule type" value="Genomic_DNA"/>
</dbReference>
<dbReference type="Pfam" id="PF17885">
    <property type="entry name" value="Smoa_sbd"/>
    <property type="match status" value="1"/>
</dbReference>
<dbReference type="Proteomes" id="UP000625210">
    <property type="component" value="Unassembled WGS sequence"/>
</dbReference>
<dbReference type="InterPro" id="IPR041654">
    <property type="entry name" value="StyA_sbd"/>
</dbReference>
<gene>
    <name evidence="2" type="ORF">GCM10011571_07630</name>
</gene>
<accession>A0A8J2YBW9</accession>
<sequence>MKKQIAIVGNGTAGLQLGYSLKQEFDVTLFHHPTADEIQNGRILSTQVHFPPTREREERFAMPKWESAPPIRNIHVTIGDKKLFIGKLYGTASSVDQRWAFPHAMRDLEKQGVSLREGRVSQADVTRLVNEFNLVIDATGKSGPLAPFPIDNKLSPFDKPQRKCIVGYFKGVDPVYPAGISITVLPGVGEMFEISALTENGLVTILFIEAVPNGDLDAFKGVKSTDVFAERIADTVRLFFPDIHRRIDGRKFALVDEKAWLQTAFTPVIRRPYLILDGKLIVSCGDSVFLNDPITGQGCNTASFCAEKLYETLMDYRQSSNWDERLGEDYWNRTRPYIQAVTEWTNAMMGPLPESIIQTFLQGAEDQSVADQVAAWFNDPRKAHAAFFPDAVRHE</sequence>
<dbReference type="Gene3D" id="3.50.50.60">
    <property type="entry name" value="FAD/NAD(P)-binding domain"/>
    <property type="match status" value="3"/>
</dbReference>
<evidence type="ECO:0000313" key="2">
    <source>
        <dbReference type="EMBL" id="GGE08813.1"/>
    </source>
</evidence>
<name>A0A8J2YBW9_9BACL</name>
<dbReference type="RefSeq" id="WP_188646560.1">
    <property type="nucleotide sequence ID" value="NZ_BMHQ01000002.1"/>
</dbReference>
<reference evidence="2" key="1">
    <citation type="journal article" date="2014" name="Int. J. Syst. Evol. Microbiol.">
        <title>Complete genome sequence of Corynebacterium casei LMG S-19264T (=DSM 44701T), isolated from a smear-ripened cheese.</title>
        <authorList>
            <consortium name="US DOE Joint Genome Institute (JGI-PGF)"/>
            <person name="Walter F."/>
            <person name="Albersmeier A."/>
            <person name="Kalinowski J."/>
            <person name="Ruckert C."/>
        </authorList>
    </citation>
    <scope>NUCLEOTIDE SEQUENCE</scope>
    <source>
        <strain evidence="2">CGMCC 1.15179</strain>
    </source>
</reference>
<evidence type="ECO:0000259" key="1">
    <source>
        <dbReference type="Pfam" id="PF17885"/>
    </source>
</evidence>
<reference evidence="2" key="2">
    <citation type="submission" date="2020-09" db="EMBL/GenBank/DDBJ databases">
        <authorList>
            <person name="Sun Q."/>
            <person name="Zhou Y."/>
        </authorList>
    </citation>
    <scope>NUCLEOTIDE SEQUENCE</scope>
    <source>
        <strain evidence="2">CGMCC 1.15179</strain>
    </source>
</reference>
<organism evidence="2 3">
    <name type="scientific">Marinithermofilum abyssi</name>
    <dbReference type="NCBI Taxonomy" id="1571185"/>
    <lineage>
        <taxon>Bacteria</taxon>
        <taxon>Bacillati</taxon>
        <taxon>Bacillota</taxon>
        <taxon>Bacilli</taxon>
        <taxon>Bacillales</taxon>
        <taxon>Thermoactinomycetaceae</taxon>
        <taxon>Marinithermofilum</taxon>
    </lineage>
</organism>
<dbReference type="InterPro" id="IPR036188">
    <property type="entry name" value="FAD/NAD-bd_sf"/>
</dbReference>
<dbReference type="AlphaFoldDB" id="A0A8J2YBW9"/>
<evidence type="ECO:0000313" key="3">
    <source>
        <dbReference type="Proteomes" id="UP000625210"/>
    </source>
</evidence>
<keyword evidence="3" id="KW-1185">Reference proteome</keyword>
<feature type="domain" description="Styrene monooxygenase StyA putative substrate binding" evidence="1">
    <location>
        <begin position="140"/>
        <end position="246"/>
    </location>
</feature>